<feature type="domain" description="Acyltransferase 3" evidence="2">
    <location>
        <begin position="8"/>
        <end position="363"/>
    </location>
</feature>
<dbReference type="PANTHER" id="PTHR36927">
    <property type="entry name" value="BLR4337 PROTEIN"/>
    <property type="match status" value="1"/>
</dbReference>
<evidence type="ECO:0000256" key="1">
    <source>
        <dbReference type="SAM" id="Phobius"/>
    </source>
</evidence>
<dbReference type="InterPro" id="IPR050623">
    <property type="entry name" value="Glucan_succinyl_AcylTrfase"/>
</dbReference>
<name>A0A166UIH7_9GAMM</name>
<keyword evidence="1" id="KW-0812">Transmembrane</keyword>
<dbReference type="RefSeq" id="WP_063356789.1">
    <property type="nucleotide sequence ID" value="NZ_AQHB01000039.1"/>
</dbReference>
<dbReference type="EMBL" id="AUYB01000148">
    <property type="protein sequence ID" value="KZN30711.1"/>
    <property type="molecule type" value="Genomic_DNA"/>
</dbReference>
<feature type="transmembrane region" description="Helical" evidence="1">
    <location>
        <begin position="54"/>
        <end position="76"/>
    </location>
</feature>
<keyword evidence="4" id="KW-1185">Reference proteome</keyword>
<keyword evidence="1" id="KW-1133">Transmembrane helix</keyword>
<feature type="transmembrane region" description="Helical" evidence="1">
    <location>
        <begin position="139"/>
        <end position="157"/>
    </location>
</feature>
<proteinExistence type="predicted"/>
<feature type="transmembrane region" description="Helical" evidence="1">
    <location>
        <begin position="97"/>
        <end position="119"/>
    </location>
</feature>
<feature type="transmembrane region" description="Helical" evidence="1">
    <location>
        <begin position="281"/>
        <end position="306"/>
    </location>
</feature>
<dbReference type="Pfam" id="PF01757">
    <property type="entry name" value="Acyl_transf_3"/>
    <property type="match status" value="1"/>
</dbReference>
<comment type="caution">
    <text evidence="3">The sequence shown here is derived from an EMBL/GenBank/DDBJ whole genome shotgun (WGS) entry which is preliminary data.</text>
</comment>
<feature type="transmembrane region" description="Helical" evidence="1">
    <location>
        <begin position="12"/>
        <end position="34"/>
    </location>
</feature>
<gene>
    <name evidence="3" type="ORF">N475_24610</name>
</gene>
<dbReference type="AlphaFoldDB" id="A0A166UIH7"/>
<accession>A0A166UIH7</accession>
<dbReference type="GO" id="GO:0016747">
    <property type="term" value="F:acyltransferase activity, transferring groups other than amino-acyl groups"/>
    <property type="evidence" value="ECO:0007669"/>
    <property type="project" value="InterPro"/>
</dbReference>
<protein>
    <recommendedName>
        <fullName evidence="2">Acyltransferase 3 domain-containing protein</fullName>
    </recommendedName>
</protein>
<dbReference type="PANTHER" id="PTHR36927:SF1">
    <property type="entry name" value="MDO-LIKE PROTEIN"/>
    <property type="match status" value="1"/>
</dbReference>
<reference evidence="3 4" key="1">
    <citation type="submission" date="2013-07" db="EMBL/GenBank/DDBJ databases">
        <title>Comparative Genomic and Metabolomic Analysis of Twelve Strains of Pseudoalteromonas luteoviolacea.</title>
        <authorList>
            <person name="Vynne N.G."/>
            <person name="Mansson M."/>
            <person name="Gram L."/>
        </authorList>
    </citation>
    <scope>NUCLEOTIDE SEQUENCE [LARGE SCALE GENOMIC DNA]</scope>
    <source>
        <strain evidence="3 4">DSM 6061</strain>
    </source>
</reference>
<keyword evidence="1" id="KW-0472">Membrane</keyword>
<evidence type="ECO:0000313" key="3">
    <source>
        <dbReference type="EMBL" id="KZN30711.1"/>
    </source>
</evidence>
<organism evidence="3 4">
    <name type="scientific">Pseudoalteromonas luteoviolacea DSM 6061</name>
    <dbReference type="NCBI Taxonomy" id="1365250"/>
    <lineage>
        <taxon>Bacteria</taxon>
        <taxon>Pseudomonadati</taxon>
        <taxon>Pseudomonadota</taxon>
        <taxon>Gammaproteobacteria</taxon>
        <taxon>Alteromonadales</taxon>
        <taxon>Pseudoalteromonadaceae</taxon>
        <taxon>Pseudoalteromonas</taxon>
    </lineage>
</organism>
<feature type="transmembrane region" description="Helical" evidence="1">
    <location>
        <begin position="318"/>
        <end position="338"/>
    </location>
</feature>
<feature type="transmembrane region" description="Helical" evidence="1">
    <location>
        <begin position="233"/>
        <end position="253"/>
    </location>
</feature>
<evidence type="ECO:0000259" key="2">
    <source>
        <dbReference type="Pfam" id="PF01757"/>
    </source>
</evidence>
<sequence>MQYNPRYYFIDNLRSIALLLGVIFHAALAYGPYFKNIWVSTDPNTQVFFSYLANWLHLFRMPLFFVIAGFCSALIMARKSNQNFIKLRLKRVLVPFLVFYPILVVLFLSIFSWSITVANPLPPLISLLSNIENPQISTMHLWFLWVLTQFCIVHWCLHHFSKVYETLLSIGKSPLMLSVYLTITSYVFLLDQPAPFHAPDKLYPQFWAWGFYGAFYFAGAGLYSYIDKIKLGLGSVLFVACLALVSLYGYFALLPSAPTLTDVVEAIERGYFEPSNEQHSLLVAVQAIAVVSWTLLALQLGFFYLNKENKVSRYISESSYWIYLIHVPLLLCIQLPLTNVDLPALAKFIISVLVTMLLSLFTYHFVVRNKFIGHLLNGKKQKQKQPDSAKEPKREVLE</sequence>
<dbReference type="InterPro" id="IPR002656">
    <property type="entry name" value="Acyl_transf_3_dom"/>
</dbReference>
<dbReference type="PATRIC" id="fig|1365250.3.peg.4929"/>
<feature type="transmembrane region" description="Helical" evidence="1">
    <location>
        <begin position="344"/>
        <end position="366"/>
    </location>
</feature>
<feature type="transmembrane region" description="Helical" evidence="1">
    <location>
        <begin position="209"/>
        <end position="226"/>
    </location>
</feature>
<dbReference type="Proteomes" id="UP000076643">
    <property type="component" value="Unassembled WGS sequence"/>
</dbReference>
<feature type="transmembrane region" description="Helical" evidence="1">
    <location>
        <begin position="169"/>
        <end position="189"/>
    </location>
</feature>
<evidence type="ECO:0000313" key="4">
    <source>
        <dbReference type="Proteomes" id="UP000076643"/>
    </source>
</evidence>